<protein>
    <submittedName>
        <fullName evidence="1">Uncharacterized protein</fullName>
    </submittedName>
</protein>
<reference evidence="1" key="2">
    <citation type="journal article" date="2015" name="Fish Shellfish Immunol.">
        <title>Early steps in the European eel (Anguilla anguilla)-Vibrio vulnificus interaction in the gills: Role of the RtxA13 toxin.</title>
        <authorList>
            <person name="Callol A."/>
            <person name="Pajuelo D."/>
            <person name="Ebbesson L."/>
            <person name="Teles M."/>
            <person name="MacKenzie S."/>
            <person name="Amaro C."/>
        </authorList>
    </citation>
    <scope>NUCLEOTIDE SEQUENCE</scope>
</reference>
<dbReference type="EMBL" id="GBXM01097488">
    <property type="protein sequence ID" value="JAH11089.1"/>
    <property type="molecule type" value="Transcribed_RNA"/>
</dbReference>
<sequence length="24" mass="2653">MRCFVLTSSAVTLLFCSEECRAVS</sequence>
<evidence type="ECO:0000313" key="1">
    <source>
        <dbReference type="EMBL" id="JAH11089.1"/>
    </source>
</evidence>
<organism evidence="1">
    <name type="scientific">Anguilla anguilla</name>
    <name type="common">European freshwater eel</name>
    <name type="synonym">Muraena anguilla</name>
    <dbReference type="NCBI Taxonomy" id="7936"/>
    <lineage>
        <taxon>Eukaryota</taxon>
        <taxon>Metazoa</taxon>
        <taxon>Chordata</taxon>
        <taxon>Craniata</taxon>
        <taxon>Vertebrata</taxon>
        <taxon>Euteleostomi</taxon>
        <taxon>Actinopterygii</taxon>
        <taxon>Neopterygii</taxon>
        <taxon>Teleostei</taxon>
        <taxon>Anguilliformes</taxon>
        <taxon>Anguillidae</taxon>
        <taxon>Anguilla</taxon>
    </lineage>
</organism>
<accession>A0A0E9Q2W4</accession>
<proteinExistence type="predicted"/>
<name>A0A0E9Q2W4_ANGAN</name>
<reference evidence="1" key="1">
    <citation type="submission" date="2014-11" db="EMBL/GenBank/DDBJ databases">
        <authorList>
            <person name="Amaro Gonzalez C."/>
        </authorList>
    </citation>
    <scope>NUCLEOTIDE SEQUENCE</scope>
</reference>
<dbReference type="AlphaFoldDB" id="A0A0E9Q2W4"/>